<protein>
    <submittedName>
        <fullName evidence="1">Uncharacterized protein</fullName>
    </submittedName>
</protein>
<keyword evidence="2" id="KW-1185">Reference proteome</keyword>
<dbReference type="Proteomes" id="UP000614350">
    <property type="component" value="Unassembled WGS sequence"/>
</dbReference>
<comment type="caution">
    <text evidence="1">The sequence shown here is derived from an EMBL/GenBank/DDBJ whole genome shotgun (WGS) entry which is preliminary data.</text>
</comment>
<name>A0A834MQR6_VESVU</name>
<dbReference type="AlphaFoldDB" id="A0A834MQR6"/>
<sequence>MLKFIADDKICIIPDSAERARVKSGVKILDASSSSPDWIVDVDINAKNTAATFTARRKENASRMPSA</sequence>
<gene>
    <name evidence="1" type="ORF">HZH66_014519</name>
</gene>
<reference evidence="1" key="1">
    <citation type="journal article" date="2020" name="G3 (Bethesda)">
        <title>High-Quality Assemblies for Three Invasive Social Wasps from the &lt;i&gt;Vespula&lt;/i&gt; Genus.</title>
        <authorList>
            <person name="Harrop T.W.R."/>
            <person name="Guhlin J."/>
            <person name="McLaughlin G.M."/>
            <person name="Permina E."/>
            <person name="Stockwell P."/>
            <person name="Gilligan J."/>
            <person name="Le Lec M.F."/>
            <person name="Gruber M.A.M."/>
            <person name="Quinn O."/>
            <person name="Lovegrove M."/>
            <person name="Duncan E.J."/>
            <person name="Remnant E.J."/>
            <person name="Van Eeckhoven J."/>
            <person name="Graham B."/>
            <person name="Knapp R.A."/>
            <person name="Langford K.W."/>
            <person name="Kronenberg Z."/>
            <person name="Press M.O."/>
            <person name="Eacker S.M."/>
            <person name="Wilson-Rankin E.E."/>
            <person name="Purcell J."/>
            <person name="Lester P.J."/>
            <person name="Dearden P.K."/>
        </authorList>
    </citation>
    <scope>NUCLEOTIDE SEQUENCE</scope>
    <source>
        <strain evidence="1">Marl-1</strain>
    </source>
</reference>
<evidence type="ECO:0000313" key="1">
    <source>
        <dbReference type="EMBL" id="KAF7380164.1"/>
    </source>
</evidence>
<dbReference type="EMBL" id="JACSEA010000022">
    <property type="protein sequence ID" value="KAF7380164.1"/>
    <property type="molecule type" value="Genomic_DNA"/>
</dbReference>
<evidence type="ECO:0000313" key="2">
    <source>
        <dbReference type="Proteomes" id="UP000614350"/>
    </source>
</evidence>
<accession>A0A834MQR6</accession>
<proteinExistence type="predicted"/>
<organism evidence="1 2">
    <name type="scientific">Vespula vulgaris</name>
    <name type="common">Yellow jacket</name>
    <name type="synonym">Wasp</name>
    <dbReference type="NCBI Taxonomy" id="7454"/>
    <lineage>
        <taxon>Eukaryota</taxon>
        <taxon>Metazoa</taxon>
        <taxon>Ecdysozoa</taxon>
        <taxon>Arthropoda</taxon>
        <taxon>Hexapoda</taxon>
        <taxon>Insecta</taxon>
        <taxon>Pterygota</taxon>
        <taxon>Neoptera</taxon>
        <taxon>Endopterygota</taxon>
        <taxon>Hymenoptera</taxon>
        <taxon>Apocrita</taxon>
        <taxon>Aculeata</taxon>
        <taxon>Vespoidea</taxon>
        <taxon>Vespidae</taxon>
        <taxon>Vespinae</taxon>
        <taxon>Vespula</taxon>
    </lineage>
</organism>